<evidence type="ECO:0000256" key="1">
    <source>
        <dbReference type="ARBA" id="ARBA00022737"/>
    </source>
</evidence>
<dbReference type="PANTHER" id="PTHR24134:SF9">
    <property type="entry name" value="ANKYRIN REPEAT AND SOCS BOX PROTEIN 8"/>
    <property type="match status" value="1"/>
</dbReference>
<comment type="caution">
    <text evidence="5">The sequence shown here is derived from an EMBL/GenBank/DDBJ whole genome shotgun (WGS) entry which is preliminary data.</text>
</comment>
<sequence length="196" mass="21599">MASLLITLGANVNAQLMRTKRTPLMISLFHNNLHISALLLDKGADTSLKDCNGLTCMHYAIDSGNLETVRFVVEHGIDINVADNKGWTGLLRAVVMENNDEIVKYLLQNGADINVKDTNGFDYYKHCEISGSTTNLQDVESSCYRQIPVATEKNPTQIGSFHLQNANHGFSKTGDLGPVSVGQRKRKSENVKAEYS</sequence>
<evidence type="ECO:0000256" key="4">
    <source>
        <dbReference type="SAM" id="MobiDB-lite"/>
    </source>
</evidence>
<feature type="region of interest" description="Disordered" evidence="4">
    <location>
        <begin position="169"/>
        <end position="196"/>
    </location>
</feature>
<proteinExistence type="predicted"/>
<evidence type="ECO:0000313" key="5">
    <source>
        <dbReference type="EMBL" id="KAK9722445.1"/>
    </source>
</evidence>
<feature type="repeat" description="ANK" evidence="3">
    <location>
        <begin position="85"/>
        <end position="118"/>
    </location>
</feature>
<reference evidence="5 6" key="1">
    <citation type="journal article" date="2024" name="BMC Genomics">
        <title>De novo assembly and annotation of Popillia japonica's genome with initial clues to its potential as an invasive pest.</title>
        <authorList>
            <person name="Cucini C."/>
            <person name="Boschi S."/>
            <person name="Funari R."/>
            <person name="Cardaioli E."/>
            <person name="Iannotti N."/>
            <person name="Marturano G."/>
            <person name="Paoli F."/>
            <person name="Bruttini M."/>
            <person name="Carapelli A."/>
            <person name="Frati F."/>
            <person name="Nardi F."/>
        </authorList>
    </citation>
    <scope>NUCLEOTIDE SEQUENCE [LARGE SCALE GENOMIC DNA]</scope>
    <source>
        <strain evidence="5">DMR45628</strain>
    </source>
</reference>
<dbReference type="Pfam" id="PF12796">
    <property type="entry name" value="Ank_2"/>
    <property type="match status" value="1"/>
</dbReference>
<evidence type="ECO:0000256" key="2">
    <source>
        <dbReference type="ARBA" id="ARBA00023043"/>
    </source>
</evidence>
<dbReference type="EMBL" id="JASPKY010000188">
    <property type="protein sequence ID" value="KAK9722445.1"/>
    <property type="molecule type" value="Genomic_DNA"/>
</dbReference>
<dbReference type="InterPro" id="IPR002110">
    <property type="entry name" value="Ankyrin_rpt"/>
</dbReference>
<dbReference type="SMART" id="SM00248">
    <property type="entry name" value="ANK"/>
    <property type="match status" value="3"/>
</dbReference>
<dbReference type="Gene3D" id="1.25.40.20">
    <property type="entry name" value="Ankyrin repeat-containing domain"/>
    <property type="match status" value="2"/>
</dbReference>
<dbReference type="PROSITE" id="PS50088">
    <property type="entry name" value="ANK_REPEAT"/>
    <property type="match status" value="3"/>
</dbReference>
<keyword evidence="6" id="KW-1185">Reference proteome</keyword>
<evidence type="ECO:0000256" key="3">
    <source>
        <dbReference type="PROSITE-ProRule" id="PRU00023"/>
    </source>
</evidence>
<feature type="repeat" description="ANK" evidence="3">
    <location>
        <begin position="52"/>
        <end position="84"/>
    </location>
</feature>
<protein>
    <submittedName>
        <fullName evidence="5">Ankyrin repeats (3 copies)</fullName>
    </submittedName>
</protein>
<keyword evidence="2 3" id="KW-0040">ANK repeat</keyword>
<keyword evidence="1" id="KW-0677">Repeat</keyword>
<gene>
    <name evidence="5" type="ORF">QE152_g19707</name>
</gene>
<dbReference type="PRINTS" id="PR01415">
    <property type="entry name" value="ANKYRIN"/>
</dbReference>
<accession>A0AAW1KS68</accession>
<organism evidence="5 6">
    <name type="scientific">Popillia japonica</name>
    <name type="common">Japanese beetle</name>
    <dbReference type="NCBI Taxonomy" id="7064"/>
    <lineage>
        <taxon>Eukaryota</taxon>
        <taxon>Metazoa</taxon>
        <taxon>Ecdysozoa</taxon>
        <taxon>Arthropoda</taxon>
        <taxon>Hexapoda</taxon>
        <taxon>Insecta</taxon>
        <taxon>Pterygota</taxon>
        <taxon>Neoptera</taxon>
        <taxon>Endopterygota</taxon>
        <taxon>Coleoptera</taxon>
        <taxon>Polyphaga</taxon>
        <taxon>Scarabaeiformia</taxon>
        <taxon>Scarabaeidae</taxon>
        <taxon>Rutelinae</taxon>
        <taxon>Popillia</taxon>
    </lineage>
</organism>
<dbReference type="PROSITE" id="PS50297">
    <property type="entry name" value="ANK_REP_REGION"/>
    <property type="match status" value="3"/>
</dbReference>
<dbReference type="SUPFAM" id="SSF48403">
    <property type="entry name" value="Ankyrin repeat"/>
    <property type="match status" value="1"/>
</dbReference>
<dbReference type="Proteomes" id="UP001458880">
    <property type="component" value="Unassembled WGS sequence"/>
</dbReference>
<name>A0AAW1KS68_POPJA</name>
<dbReference type="PANTHER" id="PTHR24134">
    <property type="entry name" value="ANKYRIN REPEAT-CONTAINING PROTEIN DDB_G0279043"/>
    <property type="match status" value="1"/>
</dbReference>
<dbReference type="AlphaFoldDB" id="A0AAW1KS68"/>
<evidence type="ECO:0000313" key="6">
    <source>
        <dbReference type="Proteomes" id="UP001458880"/>
    </source>
</evidence>
<dbReference type="InterPro" id="IPR036770">
    <property type="entry name" value="Ankyrin_rpt-contain_sf"/>
</dbReference>
<feature type="repeat" description="ANK" evidence="3">
    <location>
        <begin position="19"/>
        <end position="51"/>
    </location>
</feature>